<keyword evidence="1" id="KW-0472">Membrane</keyword>
<dbReference type="PATRIC" id="fig|1125725.3.peg.1491"/>
<keyword evidence="1" id="KW-1133">Transmembrane helix</keyword>
<proteinExistence type="predicted"/>
<feature type="transmembrane region" description="Helical" evidence="1">
    <location>
        <begin position="12"/>
        <end position="33"/>
    </location>
</feature>
<dbReference type="EMBL" id="AUZJ01000041">
    <property type="protein sequence ID" value="ERF60538.1"/>
    <property type="molecule type" value="Genomic_DNA"/>
</dbReference>
<name>U1FL40_TRESO</name>
<evidence type="ECO:0000313" key="4">
    <source>
        <dbReference type="Proteomes" id="UP000016412"/>
    </source>
</evidence>
<dbReference type="EMBL" id="AUZJ01000015">
    <property type="protein sequence ID" value="ERF61201.1"/>
    <property type="molecule type" value="Genomic_DNA"/>
</dbReference>
<protein>
    <submittedName>
        <fullName evidence="2">Uncharacterized protein</fullName>
    </submittedName>
</protein>
<sequence>MSPIKEKRFVVFRLRTLAAAIFQTALFIVPPYLNIGADGTKTGTKGKSFCNYCSGTDAGNAVSPVMFRQA</sequence>
<gene>
    <name evidence="2" type="ORF">HMPREF1325_0040</name>
    <name evidence="3" type="ORF">HMPREF1325_0186</name>
</gene>
<organism evidence="2 4">
    <name type="scientific">Treponema socranskii subsp. socranskii VPI DR56BR1116 = ATCC 35536</name>
    <dbReference type="NCBI Taxonomy" id="1125725"/>
    <lineage>
        <taxon>Bacteria</taxon>
        <taxon>Pseudomonadati</taxon>
        <taxon>Spirochaetota</taxon>
        <taxon>Spirochaetia</taxon>
        <taxon>Spirochaetales</taxon>
        <taxon>Treponemataceae</taxon>
        <taxon>Treponema</taxon>
    </lineage>
</organism>
<evidence type="ECO:0000313" key="2">
    <source>
        <dbReference type="EMBL" id="ERF60538.1"/>
    </source>
</evidence>
<dbReference type="Proteomes" id="UP000016412">
    <property type="component" value="Unassembled WGS sequence"/>
</dbReference>
<keyword evidence="1" id="KW-0812">Transmembrane</keyword>
<comment type="caution">
    <text evidence="2">The sequence shown here is derived from an EMBL/GenBank/DDBJ whole genome shotgun (WGS) entry which is preliminary data.</text>
</comment>
<evidence type="ECO:0000313" key="3">
    <source>
        <dbReference type="EMBL" id="ERF61201.1"/>
    </source>
</evidence>
<dbReference type="AlphaFoldDB" id="U1FL40"/>
<accession>U1FL40</accession>
<evidence type="ECO:0000256" key="1">
    <source>
        <dbReference type="SAM" id="Phobius"/>
    </source>
</evidence>
<reference evidence="2 4" key="1">
    <citation type="submission" date="2013-08" db="EMBL/GenBank/DDBJ databases">
        <authorList>
            <person name="Durkin A.S."/>
            <person name="Haft D.R."/>
            <person name="McCorrison J."/>
            <person name="Torralba M."/>
            <person name="Gillis M."/>
            <person name="Haft D.H."/>
            <person name="Methe B."/>
            <person name="Sutton G."/>
            <person name="Nelson K.E."/>
        </authorList>
    </citation>
    <scope>NUCLEOTIDE SEQUENCE [LARGE SCALE GENOMIC DNA]</scope>
    <source>
        <strain evidence="2 4">VPI DR56BR1116</strain>
    </source>
</reference>